<evidence type="ECO:0000313" key="3">
    <source>
        <dbReference type="Proteomes" id="UP001153269"/>
    </source>
</evidence>
<dbReference type="EMBL" id="CADEAL010000622">
    <property type="protein sequence ID" value="CAB1422926.1"/>
    <property type="molecule type" value="Genomic_DNA"/>
</dbReference>
<name>A0A9N7YER0_PLEPL</name>
<evidence type="ECO:0000313" key="2">
    <source>
        <dbReference type="EMBL" id="CAB1422926.1"/>
    </source>
</evidence>
<feature type="region of interest" description="Disordered" evidence="1">
    <location>
        <begin position="1"/>
        <end position="88"/>
    </location>
</feature>
<feature type="compositionally biased region" description="Polar residues" evidence="1">
    <location>
        <begin position="1"/>
        <end position="15"/>
    </location>
</feature>
<organism evidence="2 3">
    <name type="scientific">Pleuronectes platessa</name>
    <name type="common">European plaice</name>
    <dbReference type="NCBI Taxonomy" id="8262"/>
    <lineage>
        <taxon>Eukaryota</taxon>
        <taxon>Metazoa</taxon>
        <taxon>Chordata</taxon>
        <taxon>Craniata</taxon>
        <taxon>Vertebrata</taxon>
        <taxon>Euteleostomi</taxon>
        <taxon>Actinopterygii</taxon>
        <taxon>Neopterygii</taxon>
        <taxon>Teleostei</taxon>
        <taxon>Neoteleostei</taxon>
        <taxon>Acanthomorphata</taxon>
        <taxon>Carangaria</taxon>
        <taxon>Pleuronectiformes</taxon>
        <taxon>Pleuronectoidei</taxon>
        <taxon>Pleuronectidae</taxon>
        <taxon>Pleuronectes</taxon>
    </lineage>
</organism>
<gene>
    <name evidence="2" type="ORF">PLEPLA_LOCUS10844</name>
</gene>
<comment type="caution">
    <text evidence="2">The sequence shown here is derived from an EMBL/GenBank/DDBJ whole genome shotgun (WGS) entry which is preliminary data.</text>
</comment>
<dbReference type="Proteomes" id="UP001153269">
    <property type="component" value="Unassembled WGS sequence"/>
</dbReference>
<reference evidence="2" key="1">
    <citation type="submission" date="2020-03" db="EMBL/GenBank/DDBJ databases">
        <authorList>
            <person name="Weist P."/>
        </authorList>
    </citation>
    <scope>NUCLEOTIDE SEQUENCE</scope>
</reference>
<proteinExistence type="predicted"/>
<feature type="compositionally biased region" description="Polar residues" evidence="1">
    <location>
        <begin position="50"/>
        <end position="80"/>
    </location>
</feature>
<dbReference type="AlphaFoldDB" id="A0A9N7YER0"/>
<evidence type="ECO:0000256" key="1">
    <source>
        <dbReference type="SAM" id="MobiDB-lite"/>
    </source>
</evidence>
<sequence>MTCQAVPLQSQSMVSNHPDHDPPSRPDATPVLSHRPPPPTRTHHEPPPRSWSTARAQCQRDTGSATSTTISPHNSESATLDPTLRPPVRDPQTAIHGHVLRHFGQAVESLTFTMPQGSPTHSQRQGAFPNLCLFNLSISQLTALPCTDWSSGGFEDGVAEGEIEEALQPISALRLVVHSDSAVWARLTEQGCPAASPALLRRGPGCPILFSSHQQPEVKGLASSSPSQGNLLALQALQNSS</sequence>
<keyword evidence="3" id="KW-1185">Reference proteome</keyword>
<accession>A0A9N7YER0</accession>
<protein>
    <submittedName>
        <fullName evidence="2">Uncharacterized protein</fullName>
    </submittedName>
</protein>